<organism evidence="3 4">
    <name type="scientific">Aquimarina aggregata</name>
    <dbReference type="NCBI Taxonomy" id="1642818"/>
    <lineage>
        <taxon>Bacteria</taxon>
        <taxon>Pseudomonadati</taxon>
        <taxon>Bacteroidota</taxon>
        <taxon>Flavobacteriia</taxon>
        <taxon>Flavobacteriales</taxon>
        <taxon>Flavobacteriaceae</taxon>
        <taxon>Aquimarina</taxon>
    </lineage>
</organism>
<evidence type="ECO:0000259" key="2">
    <source>
        <dbReference type="Pfam" id="PF13568"/>
    </source>
</evidence>
<dbReference type="STRING" id="1642818.AWE51_18785"/>
<feature type="signal peptide" evidence="1">
    <location>
        <begin position="1"/>
        <end position="24"/>
    </location>
</feature>
<dbReference type="OrthoDB" id="921445at2"/>
<comment type="caution">
    <text evidence="3">The sequence shown here is derived from an EMBL/GenBank/DDBJ whole genome shotgun (WGS) entry which is preliminary data.</text>
</comment>
<keyword evidence="1" id="KW-0732">Signal</keyword>
<dbReference type="InterPro" id="IPR025665">
    <property type="entry name" value="Beta-barrel_OMP_2"/>
</dbReference>
<evidence type="ECO:0000256" key="1">
    <source>
        <dbReference type="SAM" id="SignalP"/>
    </source>
</evidence>
<reference evidence="3 4" key="1">
    <citation type="submission" date="2016-01" db="EMBL/GenBank/DDBJ databases">
        <title>The draft genome sequence of Aquimarina sp. RZW4-3-2.</title>
        <authorList>
            <person name="Wang Y."/>
        </authorList>
    </citation>
    <scope>NUCLEOTIDE SEQUENCE [LARGE SCALE GENOMIC DNA]</scope>
    <source>
        <strain evidence="3 4">RZW4-3-2</strain>
    </source>
</reference>
<gene>
    <name evidence="3" type="ORF">AWE51_18785</name>
</gene>
<evidence type="ECO:0000313" key="4">
    <source>
        <dbReference type="Proteomes" id="UP000076715"/>
    </source>
</evidence>
<sequence>MKQKLLIVLITILSFNCYSQIAFNQGYFIDNSDNRTNCLIAIINRKGDTKKFTYKLSENSEEQNINIESVKEFGATNKFKFTRQTVNIQNNINNERKPEFEEKILFLEILIEGNANLYQLVEDKTTLFFLKTDSSNIQQLIFYSYKTPENTLAKVEMYKQQLWDNLKCPNIQLRNISKVNYKRAELANLFVRYNKCTDSNFINYEINKRKKLLKIAIRPGINLSSLEIQNNTSIINDNDFGSSVSLRFGIEAEYTLPIYKNKWAVFVEPTYQYFNSEKEIIVNSISRNIKVNFSSIEIPIGLRHYVSLNKKSKLFLNGAFVFDFGPKSQFDFDSATDLTIKTNSNFAFGIGYNYNKKYSIELRHQTKQDLLSDSSVWSSDFITSSVIFGYSLF</sequence>
<protein>
    <recommendedName>
        <fullName evidence="2">Outer membrane protein beta-barrel domain-containing protein</fullName>
    </recommendedName>
</protein>
<feature type="chain" id="PRO_5007840609" description="Outer membrane protein beta-barrel domain-containing protein" evidence="1">
    <location>
        <begin position="25"/>
        <end position="393"/>
    </location>
</feature>
<dbReference type="Pfam" id="PF13568">
    <property type="entry name" value="OMP_b-brl_2"/>
    <property type="match status" value="1"/>
</dbReference>
<dbReference type="EMBL" id="LQRT01000060">
    <property type="protein sequence ID" value="KZS38093.1"/>
    <property type="molecule type" value="Genomic_DNA"/>
</dbReference>
<dbReference type="Proteomes" id="UP000076715">
    <property type="component" value="Unassembled WGS sequence"/>
</dbReference>
<accession>A0A162WGY7</accession>
<dbReference type="AlphaFoldDB" id="A0A162WGY7"/>
<keyword evidence="4" id="KW-1185">Reference proteome</keyword>
<dbReference type="RefSeq" id="WP_066319957.1">
    <property type="nucleotide sequence ID" value="NZ_LQRT01000060.1"/>
</dbReference>
<proteinExistence type="predicted"/>
<evidence type="ECO:0000313" key="3">
    <source>
        <dbReference type="EMBL" id="KZS38093.1"/>
    </source>
</evidence>
<feature type="domain" description="Outer membrane protein beta-barrel" evidence="2">
    <location>
        <begin position="211"/>
        <end position="363"/>
    </location>
</feature>
<name>A0A162WGY7_9FLAO</name>